<evidence type="ECO:0000259" key="3">
    <source>
        <dbReference type="PROSITE" id="PS50943"/>
    </source>
</evidence>
<dbReference type="InterPro" id="IPR001387">
    <property type="entry name" value="Cro/C1-type_HTH"/>
</dbReference>
<evidence type="ECO:0000313" key="4">
    <source>
        <dbReference type="EMBL" id="QAS69980.1"/>
    </source>
</evidence>
<feature type="compositionally biased region" description="Basic and acidic residues" evidence="2">
    <location>
        <begin position="36"/>
        <end position="51"/>
    </location>
</feature>
<dbReference type="Pfam" id="PF01381">
    <property type="entry name" value="HTH_3"/>
    <property type="match status" value="1"/>
</dbReference>
<dbReference type="PANTHER" id="PTHR46558">
    <property type="entry name" value="TRACRIPTIONAL REGULATORY PROTEIN-RELATED-RELATED"/>
    <property type="match status" value="1"/>
</dbReference>
<dbReference type="Gene3D" id="1.10.260.40">
    <property type="entry name" value="lambda repressor-like DNA-binding domains"/>
    <property type="match status" value="1"/>
</dbReference>
<dbReference type="CDD" id="cd00093">
    <property type="entry name" value="HTH_XRE"/>
    <property type="match status" value="1"/>
</dbReference>
<evidence type="ECO:0000313" key="5">
    <source>
        <dbReference type="Proteomes" id="UP000286907"/>
    </source>
</evidence>
<feature type="domain" description="HTH cro/C1-type" evidence="3">
    <location>
        <begin position="7"/>
        <end position="49"/>
    </location>
</feature>
<sequence length="60" mass="6899">MLIGKILKENRRHNALSQEQVAIKLHVSHQTVSSWEQDRTKPDKESLKKNCTDIPSTQVC</sequence>
<proteinExistence type="predicted"/>
<dbReference type="InterPro" id="IPR010982">
    <property type="entry name" value="Lambda_DNA-bd_dom_sf"/>
</dbReference>
<dbReference type="Proteomes" id="UP000286907">
    <property type="component" value="Chromosome"/>
</dbReference>
<dbReference type="PROSITE" id="PS50943">
    <property type="entry name" value="HTH_CROC1"/>
    <property type="match status" value="1"/>
</dbReference>
<dbReference type="SMART" id="SM00530">
    <property type="entry name" value="HTH_XRE"/>
    <property type="match status" value="1"/>
</dbReference>
<keyword evidence="1" id="KW-0238">DNA-binding</keyword>
<protein>
    <submittedName>
        <fullName evidence="4">Helix-turn-helix transcriptional regulator</fullName>
    </submittedName>
</protein>
<organism evidence="4 5">
    <name type="scientific">Oenococcus sicerae</name>
    <dbReference type="NCBI Taxonomy" id="2203724"/>
    <lineage>
        <taxon>Bacteria</taxon>
        <taxon>Bacillati</taxon>
        <taxon>Bacillota</taxon>
        <taxon>Bacilli</taxon>
        <taxon>Lactobacillales</taxon>
        <taxon>Lactobacillaceae</taxon>
        <taxon>Oenococcus</taxon>
    </lineage>
</organism>
<name>A0ABX5QML5_9LACO</name>
<keyword evidence="5" id="KW-1185">Reference proteome</keyword>
<feature type="region of interest" description="Disordered" evidence="2">
    <location>
        <begin position="33"/>
        <end position="60"/>
    </location>
</feature>
<dbReference type="SUPFAM" id="SSF47413">
    <property type="entry name" value="lambda repressor-like DNA-binding domains"/>
    <property type="match status" value="1"/>
</dbReference>
<dbReference type="PANTHER" id="PTHR46558:SF13">
    <property type="entry name" value="HTH-TYPE TRANSCRIPTIONAL REGULATOR IMMR"/>
    <property type="match status" value="1"/>
</dbReference>
<dbReference type="EMBL" id="CP029684">
    <property type="protein sequence ID" value="QAS69980.1"/>
    <property type="molecule type" value="Genomic_DNA"/>
</dbReference>
<accession>A0ABX5QML5</accession>
<evidence type="ECO:0000256" key="2">
    <source>
        <dbReference type="SAM" id="MobiDB-lite"/>
    </source>
</evidence>
<reference evidence="4 5" key="1">
    <citation type="journal article" date="2019" name="Syst. Appl. Microbiol.">
        <title>Oenococcus sicerae sp. nov., isolated from French cider.</title>
        <authorList>
            <person name="Cousin F.J."/>
            <person name="Le Guellec R."/>
            <person name="Chagnot C."/>
            <person name="Goux D."/>
            <person name="Dalmasso M."/>
            <person name="Laplace J.M."/>
            <person name="Cretenet M."/>
        </authorList>
    </citation>
    <scope>NUCLEOTIDE SEQUENCE [LARGE SCALE GENOMIC DNA]</scope>
    <source>
        <strain evidence="4 5">UCMA 15228</strain>
    </source>
</reference>
<gene>
    <name evidence="4" type="ORF">DLJ48_05290</name>
</gene>
<evidence type="ECO:0000256" key="1">
    <source>
        <dbReference type="ARBA" id="ARBA00023125"/>
    </source>
</evidence>